<dbReference type="EMBL" id="AMQM01002647">
    <property type="status" value="NOT_ANNOTATED_CDS"/>
    <property type="molecule type" value="Genomic_DNA"/>
</dbReference>
<protein>
    <recommendedName>
        <fullName evidence="5">Tectonic domain-containing protein</fullName>
    </recommendedName>
</protein>
<reference evidence="4" key="1">
    <citation type="submission" date="2012-12" db="EMBL/GenBank/DDBJ databases">
        <authorList>
            <person name="Hellsten U."/>
            <person name="Grimwood J."/>
            <person name="Chapman J.A."/>
            <person name="Shapiro H."/>
            <person name="Aerts A."/>
            <person name="Otillar R.P."/>
            <person name="Terry A.Y."/>
            <person name="Boore J.L."/>
            <person name="Simakov O."/>
            <person name="Marletaz F."/>
            <person name="Cho S.-J."/>
            <person name="Edsinger-Gonzales E."/>
            <person name="Havlak P."/>
            <person name="Kuo D.-H."/>
            <person name="Larsson T."/>
            <person name="Lv J."/>
            <person name="Arendt D."/>
            <person name="Savage R."/>
            <person name="Osoegawa K."/>
            <person name="de Jong P."/>
            <person name="Lindberg D.R."/>
            <person name="Seaver E.C."/>
            <person name="Weisblat D.A."/>
            <person name="Putnam N.H."/>
            <person name="Grigoriev I.V."/>
            <person name="Rokhsar D.S."/>
        </authorList>
    </citation>
    <scope>NUCLEOTIDE SEQUENCE</scope>
</reference>
<feature type="compositionally biased region" description="Low complexity" evidence="1">
    <location>
        <begin position="47"/>
        <end position="81"/>
    </location>
</feature>
<reference evidence="2 4" key="2">
    <citation type="journal article" date="2013" name="Nature">
        <title>Insights into bilaterian evolution from three spiralian genomes.</title>
        <authorList>
            <person name="Simakov O."/>
            <person name="Marletaz F."/>
            <person name="Cho S.J."/>
            <person name="Edsinger-Gonzales E."/>
            <person name="Havlak P."/>
            <person name="Hellsten U."/>
            <person name="Kuo D.H."/>
            <person name="Larsson T."/>
            <person name="Lv J."/>
            <person name="Arendt D."/>
            <person name="Savage R."/>
            <person name="Osoegawa K."/>
            <person name="de Jong P."/>
            <person name="Grimwood J."/>
            <person name="Chapman J.A."/>
            <person name="Shapiro H."/>
            <person name="Aerts A."/>
            <person name="Otillar R.P."/>
            <person name="Terry A.Y."/>
            <person name="Boore J.L."/>
            <person name="Grigoriev I.V."/>
            <person name="Lindberg D.R."/>
            <person name="Seaver E.C."/>
            <person name="Weisblat D.A."/>
            <person name="Putnam N.H."/>
            <person name="Rokhsar D.S."/>
        </authorList>
    </citation>
    <scope>NUCLEOTIDE SEQUENCE</scope>
</reference>
<feature type="compositionally biased region" description="Acidic residues" evidence="1">
    <location>
        <begin position="584"/>
        <end position="660"/>
    </location>
</feature>
<name>T1EYZ2_HELRO</name>
<dbReference type="EMBL" id="KB095858">
    <property type="protein sequence ID" value="ESO10571.1"/>
    <property type="molecule type" value="Genomic_DNA"/>
</dbReference>
<evidence type="ECO:0000256" key="1">
    <source>
        <dbReference type="SAM" id="MobiDB-lite"/>
    </source>
</evidence>
<dbReference type="GeneID" id="20201792"/>
<evidence type="ECO:0000313" key="4">
    <source>
        <dbReference type="Proteomes" id="UP000015101"/>
    </source>
</evidence>
<evidence type="ECO:0000313" key="3">
    <source>
        <dbReference type="EnsemblMetazoa" id="HelroP167073"/>
    </source>
</evidence>
<dbReference type="GO" id="GO:0035869">
    <property type="term" value="C:ciliary transition zone"/>
    <property type="evidence" value="ECO:0000318"/>
    <property type="project" value="GO_Central"/>
</dbReference>
<dbReference type="eggNOG" id="KOG1808">
    <property type="taxonomic scope" value="Eukaryota"/>
</dbReference>
<dbReference type="STRING" id="6412.T1EYZ2"/>
<dbReference type="EnsemblMetazoa" id="HelroT167073">
    <property type="protein sequence ID" value="HelroP167073"/>
    <property type="gene ID" value="HelroG167073"/>
</dbReference>
<dbReference type="GO" id="GO:0060271">
    <property type="term" value="P:cilium assembly"/>
    <property type="evidence" value="ECO:0000318"/>
    <property type="project" value="GO_Central"/>
</dbReference>
<proteinExistence type="predicted"/>
<keyword evidence="4" id="KW-1185">Reference proteome</keyword>
<dbReference type="PANTHER" id="PTHR14611:SF2">
    <property type="entry name" value="TECTONIC"/>
    <property type="match status" value="1"/>
</dbReference>
<dbReference type="InParanoid" id="T1EYZ2"/>
<dbReference type="PANTHER" id="PTHR14611">
    <property type="entry name" value="TECTONIC FAMILY MEMBER"/>
    <property type="match status" value="1"/>
</dbReference>
<sequence length="726" mass="81398">MALHMTAEICTCDKLVNVCDVDCCCDTQCSVNLFKECSKVYRNQKDNNSNNNGNNNHKTNNNYNNNNNLNNNINNNNNNNNDRQQINGCSRLKEVRTNTSVSYLSEFKFGLFCVHNANYGDFYNLENPVEICQKQTNLAIVTESNNNNNNHNNNNVNNNYYDNNYVNNYGDYYDGDGYDMKMFYDILLNNAINNNNNNNTTTTTLTHSVFGQVQHSSCVTTTTSQRTLATTCQQHTSLDALYHFKYFEVFKVPHINSTGRVALVPEEVICLDASDKRVVCPFNHTNIPSPKFFIGAGLTMCSCAVVSILPDDSKDTKSLEPKNLSYAYNDGIYAGYATMQNSSTGKIIYQVNASKDSNNGFNIMTSLSRSSGLCGGADNDHGSGAAAAADGDDDGDGDGRVPIRFGVNLLGGCFVPFTPENISKTCVDVSNKLLYDWLAGPSLPEYVASSANEVRDNLTSLNGWVKVKDNRASLPKVVSNGMNGCKNMIVGLHVQVTYKRFGYIDDWAHKITNVYYEYLTGPEFVYNCPTNSKNSTTTTITTTTTTTGSKCQNETRKFQISTMTVSKDFEGEHNDNGGEKVHDDDEDEDDEGDDEEEDDDEDDEEEADEDDEEEADEDDEEEEVDEDDEEEEDDDEEEEDDDDEEEEDDDDEEEEEEVDEDGKHTAADEDDDEEDGKDDDEEDEDDDDEDDEEDEDDDDEDDAGPQYPIMWDEFKKTSKSLAFSPE</sequence>
<feature type="region of interest" description="Disordered" evidence="1">
    <location>
        <begin position="566"/>
        <end position="726"/>
    </location>
</feature>
<organism evidence="3 4">
    <name type="scientific">Helobdella robusta</name>
    <name type="common">Californian leech</name>
    <dbReference type="NCBI Taxonomy" id="6412"/>
    <lineage>
        <taxon>Eukaryota</taxon>
        <taxon>Metazoa</taxon>
        <taxon>Spiralia</taxon>
        <taxon>Lophotrochozoa</taxon>
        <taxon>Annelida</taxon>
        <taxon>Clitellata</taxon>
        <taxon>Hirudinea</taxon>
        <taxon>Rhynchobdellida</taxon>
        <taxon>Glossiphoniidae</taxon>
        <taxon>Helobdella</taxon>
    </lineage>
</organism>
<evidence type="ECO:0000313" key="2">
    <source>
        <dbReference type="EMBL" id="ESO10571.1"/>
    </source>
</evidence>
<reference evidence="3" key="3">
    <citation type="submission" date="2015-06" db="UniProtKB">
        <authorList>
            <consortium name="EnsemblMetazoa"/>
        </authorList>
    </citation>
    <scope>IDENTIFICATION</scope>
</reference>
<feature type="compositionally biased region" description="Basic and acidic residues" evidence="1">
    <location>
        <begin position="567"/>
        <end position="583"/>
    </location>
</feature>
<feature type="compositionally biased region" description="Acidic residues" evidence="1">
    <location>
        <begin position="668"/>
        <end position="703"/>
    </location>
</feature>
<dbReference type="HOGENOM" id="CLU_381433_0_0_1"/>
<dbReference type="InterPro" id="IPR040354">
    <property type="entry name" value="TCTN1-3"/>
</dbReference>
<dbReference type="Proteomes" id="UP000015101">
    <property type="component" value="Unassembled WGS sequence"/>
</dbReference>
<dbReference type="AlphaFoldDB" id="T1EYZ2"/>
<dbReference type="EMBL" id="AMQM01002646">
    <property type="status" value="NOT_ANNOTATED_CDS"/>
    <property type="molecule type" value="Genomic_DNA"/>
</dbReference>
<dbReference type="OrthoDB" id="5979418at2759"/>
<dbReference type="KEGG" id="hro:HELRODRAFT_167073"/>
<gene>
    <name evidence="3" type="primary">20201792</name>
    <name evidence="2" type="ORF">HELRODRAFT_167073</name>
</gene>
<evidence type="ECO:0008006" key="5">
    <source>
        <dbReference type="Google" id="ProtNLM"/>
    </source>
</evidence>
<accession>T1EYZ2</accession>
<dbReference type="RefSeq" id="XP_009010840.1">
    <property type="nucleotide sequence ID" value="XM_009012592.1"/>
</dbReference>
<dbReference type="CTD" id="20201792"/>
<feature type="region of interest" description="Disordered" evidence="1">
    <location>
        <begin position="45"/>
        <end position="85"/>
    </location>
</feature>